<comment type="caution">
    <text evidence="1">The sequence shown here is derived from an EMBL/GenBank/DDBJ whole genome shotgun (WGS) entry which is preliminary data.</text>
</comment>
<sequence>MIVSGIDFGIISFSGCLFNTKSNSKKYISVKNTSYKEHGLKKELDPDLAINDFFMKGLKMDYLLGIDIGTKQGHIFL</sequence>
<accession>X1QIY6</accession>
<name>X1QIY6_9ZZZZ</name>
<reference evidence="1" key="1">
    <citation type="journal article" date="2014" name="Front. Microbiol.">
        <title>High frequency of phylogenetically diverse reductive dehalogenase-homologous genes in deep subseafloor sedimentary metagenomes.</title>
        <authorList>
            <person name="Kawai M."/>
            <person name="Futagami T."/>
            <person name="Toyoda A."/>
            <person name="Takaki Y."/>
            <person name="Nishi S."/>
            <person name="Hori S."/>
            <person name="Arai W."/>
            <person name="Tsubouchi T."/>
            <person name="Morono Y."/>
            <person name="Uchiyama I."/>
            <person name="Ito T."/>
            <person name="Fujiyama A."/>
            <person name="Inagaki F."/>
            <person name="Takami H."/>
        </authorList>
    </citation>
    <scope>NUCLEOTIDE SEQUENCE</scope>
    <source>
        <strain evidence="1">Expedition CK06-06</strain>
    </source>
</reference>
<organism evidence="1">
    <name type="scientific">marine sediment metagenome</name>
    <dbReference type="NCBI Taxonomy" id="412755"/>
    <lineage>
        <taxon>unclassified sequences</taxon>
        <taxon>metagenomes</taxon>
        <taxon>ecological metagenomes</taxon>
    </lineage>
</organism>
<dbReference type="EMBL" id="BARW01000724">
    <property type="protein sequence ID" value="GAI68437.1"/>
    <property type="molecule type" value="Genomic_DNA"/>
</dbReference>
<proteinExistence type="predicted"/>
<gene>
    <name evidence="1" type="ORF">S12H4_02790</name>
</gene>
<protein>
    <recommendedName>
        <fullName evidence="2">YqgF/RNase H-like domain-containing protein</fullName>
    </recommendedName>
</protein>
<evidence type="ECO:0008006" key="2">
    <source>
        <dbReference type="Google" id="ProtNLM"/>
    </source>
</evidence>
<evidence type="ECO:0000313" key="1">
    <source>
        <dbReference type="EMBL" id="GAI68437.1"/>
    </source>
</evidence>
<dbReference type="AlphaFoldDB" id="X1QIY6"/>